<dbReference type="InterPro" id="IPR016184">
    <property type="entry name" value="Capsid/spike_ssDNA_virus"/>
</dbReference>
<comment type="caution">
    <text evidence="3">The sequence shown here is derived from an EMBL/GenBank/DDBJ whole genome shotgun (WGS) entry which is preliminary data.</text>
</comment>
<protein>
    <recommendedName>
        <fullName evidence="2">Coat protein VP1/VP2 Parvovirus domain-containing protein</fullName>
    </recommendedName>
</protein>
<evidence type="ECO:0000256" key="1">
    <source>
        <dbReference type="ARBA" id="ARBA00005398"/>
    </source>
</evidence>
<dbReference type="GO" id="GO:0005198">
    <property type="term" value="F:structural molecule activity"/>
    <property type="evidence" value="ECO:0007669"/>
    <property type="project" value="InterPro"/>
</dbReference>
<dbReference type="Proteomes" id="UP000585614">
    <property type="component" value="Unassembled WGS sequence"/>
</dbReference>
<feature type="domain" description="Coat protein VP1/VP2 Parvovirus" evidence="2">
    <location>
        <begin position="47"/>
        <end position="140"/>
    </location>
</feature>
<name>A0A7J8AEV0_RHIFE</name>
<proteinExistence type="inferred from homology"/>
<dbReference type="InterPro" id="IPR001403">
    <property type="entry name" value="Parvovirus_coat"/>
</dbReference>
<evidence type="ECO:0000313" key="3">
    <source>
        <dbReference type="EMBL" id="KAF6384954.1"/>
    </source>
</evidence>
<dbReference type="Pfam" id="PF00740">
    <property type="entry name" value="VP1_2"/>
    <property type="match status" value="1"/>
</dbReference>
<dbReference type="SUPFAM" id="SSF88645">
    <property type="entry name" value="ssDNA viruses"/>
    <property type="match status" value="2"/>
</dbReference>
<organism evidence="3 4">
    <name type="scientific">Rhinolophus ferrumequinum</name>
    <name type="common">Greater horseshoe bat</name>
    <dbReference type="NCBI Taxonomy" id="59479"/>
    <lineage>
        <taxon>Eukaryota</taxon>
        <taxon>Metazoa</taxon>
        <taxon>Chordata</taxon>
        <taxon>Craniata</taxon>
        <taxon>Vertebrata</taxon>
        <taxon>Euteleostomi</taxon>
        <taxon>Mammalia</taxon>
        <taxon>Eutheria</taxon>
        <taxon>Laurasiatheria</taxon>
        <taxon>Chiroptera</taxon>
        <taxon>Yinpterochiroptera</taxon>
        <taxon>Rhinolophoidea</taxon>
        <taxon>Rhinolophidae</taxon>
        <taxon>Rhinolophinae</taxon>
        <taxon>Rhinolophus</taxon>
    </lineage>
</organism>
<evidence type="ECO:0000313" key="4">
    <source>
        <dbReference type="Proteomes" id="UP000585614"/>
    </source>
</evidence>
<dbReference type="AlphaFoldDB" id="A0A7J8AEV0"/>
<accession>A0A7J8AEV0</accession>
<gene>
    <name evidence="3" type="ORF">mRhiFer1_008815</name>
</gene>
<comment type="similarity">
    <text evidence="1">Belongs to the parvoviridae capsid protein family.</text>
</comment>
<dbReference type="EMBL" id="JACAGC010000002">
    <property type="protein sequence ID" value="KAF6384954.1"/>
    <property type="molecule type" value="Genomic_DNA"/>
</dbReference>
<dbReference type="InterPro" id="IPR036952">
    <property type="entry name" value="VP1/VP2"/>
</dbReference>
<sequence>MMPQYGYLTFNNGHNAVPRSTYYCLECFPRKMPRTGNNFAFRYDFEEGLIWAKVPHTDGHFYLSPLMGGFGLKKPPPQILVKNTPVTADPPVEFTSDKLNSFITQYSTGQVTVEIKWELQLEDSKRWNPEIQYTSNFNVQADIDFAPNNSGVYSELRVIGTRWLIHNL</sequence>
<evidence type="ECO:0000259" key="2">
    <source>
        <dbReference type="Pfam" id="PF00740"/>
    </source>
</evidence>
<reference evidence="3 4" key="1">
    <citation type="journal article" date="2020" name="Nature">
        <title>Six reference-quality genomes reveal evolution of bat adaptations.</title>
        <authorList>
            <person name="Jebb D."/>
            <person name="Huang Z."/>
            <person name="Pippel M."/>
            <person name="Hughes G.M."/>
            <person name="Lavrichenko K."/>
            <person name="Devanna P."/>
            <person name="Winkler S."/>
            <person name="Jermiin L.S."/>
            <person name="Skirmuntt E.C."/>
            <person name="Katzourakis A."/>
            <person name="Burkitt-Gray L."/>
            <person name="Ray D.A."/>
            <person name="Sullivan K.A.M."/>
            <person name="Roscito J.G."/>
            <person name="Kirilenko B.M."/>
            <person name="Davalos L.M."/>
            <person name="Corthals A.P."/>
            <person name="Power M.L."/>
            <person name="Jones G."/>
            <person name="Ransome R.D."/>
            <person name="Dechmann D.K.N."/>
            <person name="Locatelli A.G."/>
            <person name="Puechmaille S.J."/>
            <person name="Fedrigo O."/>
            <person name="Jarvis E.D."/>
            <person name="Hiller M."/>
            <person name="Vernes S.C."/>
            <person name="Myers E.W."/>
            <person name="Teeling E.C."/>
        </authorList>
    </citation>
    <scope>NUCLEOTIDE SEQUENCE [LARGE SCALE GENOMIC DNA]</scope>
    <source>
        <strain evidence="3">MRhiFer1</strain>
        <tissue evidence="3">Lung</tissue>
    </source>
</reference>
<dbReference type="Gene3D" id="2.170.30.10">
    <property type="entry name" value="Parvovirus coat protein VP1/VP2"/>
    <property type="match status" value="2"/>
</dbReference>